<dbReference type="InterPro" id="IPR002937">
    <property type="entry name" value="Amino_oxidase"/>
</dbReference>
<dbReference type="InterPro" id="IPR036188">
    <property type="entry name" value="FAD/NAD-bd_sf"/>
</dbReference>
<dbReference type="Gene3D" id="3.90.660.10">
    <property type="match status" value="1"/>
</dbReference>
<dbReference type="GO" id="GO:0016491">
    <property type="term" value="F:oxidoreductase activity"/>
    <property type="evidence" value="ECO:0007669"/>
    <property type="project" value="InterPro"/>
</dbReference>
<dbReference type="InterPro" id="IPR050281">
    <property type="entry name" value="Flavin_monoamine_oxidase"/>
</dbReference>
<proteinExistence type="predicted"/>
<dbReference type="Pfam" id="PF01593">
    <property type="entry name" value="Amino_oxidase"/>
    <property type="match status" value="1"/>
</dbReference>
<accession>A0A382QQV8</accession>
<evidence type="ECO:0000313" key="2">
    <source>
        <dbReference type="EMBL" id="SVC87327.1"/>
    </source>
</evidence>
<protein>
    <recommendedName>
        <fullName evidence="1">Amine oxidase domain-containing protein</fullName>
    </recommendedName>
</protein>
<sequence>RSWRTPEEIIARLYEAQSTASSQHSVADALAPILKGLSGDPIVKRGIQWFLSSQIELEYADNYDQLSLKHWGVDEKFGGDDVIVSGGLTNIVEPMMRGLDIRYGHVVDKVSYGGSRARVTTNQGVIESDRVVVTIPLGVFQQERVRFEPQLPDEKITSIGRLGVGVMNKIVLRFSKLFWPADAYVLGLLNSSTENLTEYFPMTPYSGEPIIVGLTRGHHAKSIEGASEKDVIQQALSDLEFMYGSRLPHKVTGSVVTRWHSDEFSHGAYSHVSPGGSFSDYRTLARPLGDQIFFAGEATHATYPGTVHGAYLSGERAAREIMKLAGSDSG</sequence>
<gene>
    <name evidence="2" type="ORF">METZ01_LOCUS340181</name>
</gene>
<dbReference type="SUPFAM" id="SSF54373">
    <property type="entry name" value="FAD-linked reductases, C-terminal domain"/>
    <property type="match status" value="1"/>
</dbReference>
<feature type="domain" description="Amine oxidase" evidence="1">
    <location>
        <begin position="72"/>
        <end position="322"/>
    </location>
</feature>
<feature type="non-terminal residue" evidence="2">
    <location>
        <position position="1"/>
    </location>
</feature>
<name>A0A382QQV8_9ZZZZ</name>
<dbReference type="PANTHER" id="PTHR10742">
    <property type="entry name" value="FLAVIN MONOAMINE OXIDASE"/>
    <property type="match status" value="1"/>
</dbReference>
<reference evidence="2" key="1">
    <citation type="submission" date="2018-05" db="EMBL/GenBank/DDBJ databases">
        <authorList>
            <person name="Lanie J.A."/>
            <person name="Ng W.-L."/>
            <person name="Kazmierczak K.M."/>
            <person name="Andrzejewski T.M."/>
            <person name="Davidsen T.M."/>
            <person name="Wayne K.J."/>
            <person name="Tettelin H."/>
            <person name="Glass J.I."/>
            <person name="Rusch D."/>
            <person name="Podicherti R."/>
            <person name="Tsui H.-C.T."/>
            <person name="Winkler M.E."/>
        </authorList>
    </citation>
    <scope>NUCLEOTIDE SEQUENCE</scope>
</reference>
<dbReference type="SUPFAM" id="SSF51905">
    <property type="entry name" value="FAD/NAD(P)-binding domain"/>
    <property type="match status" value="1"/>
</dbReference>
<evidence type="ECO:0000259" key="1">
    <source>
        <dbReference type="Pfam" id="PF01593"/>
    </source>
</evidence>
<organism evidence="2">
    <name type="scientific">marine metagenome</name>
    <dbReference type="NCBI Taxonomy" id="408172"/>
    <lineage>
        <taxon>unclassified sequences</taxon>
        <taxon>metagenomes</taxon>
        <taxon>ecological metagenomes</taxon>
    </lineage>
</organism>
<feature type="non-terminal residue" evidence="2">
    <location>
        <position position="330"/>
    </location>
</feature>
<dbReference type="Gene3D" id="3.50.50.60">
    <property type="entry name" value="FAD/NAD(P)-binding domain"/>
    <property type="match status" value="1"/>
</dbReference>
<dbReference type="PANTHER" id="PTHR10742:SF410">
    <property type="entry name" value="LYSINE-SPECIFIC HISTONE DEMETHYLASE 2"/>
    <property type="match status" value="1"/>
</dbReference>
<dbReference type="AlphaFoldDB" id="A0A382QQV8"/>
<dbReference type="EMBL" id="UINC01115939">
    <property type="protein sequence ID" value="SVC87327.1"/>
    <property type="molecule type" value="Genomic_DNA"/>
</dbReference>